<evidence type="ECO:0000313" key="2">
    <source>
        <dbReference type="EMBL" id="NGN96789.1"/>
    </source>
</evidence>
<reference evidence="2 3" key="1">
    <citation type="submission" date="2020-02" db="EMBL/GenBank/DDBJ databases">
        <title>The draft genome of Grimontia sedimenta sp. nov., isolated from benthic sediments near coral reefs south of Kuwait.</title>
        <authorList>
            <person name="Mahmoud H.M."/>
            <person name="Jose L."/>
            <person name="Eapen S."/>
        </authorList>
    </citation>
    <scope>NUCLEOTIDE SEQUENCE [LARGE SCALE GENOMIC DNA]</scope>
    <source>
        <strain evidence="2 3">S25</strain>
    </source>
</reference>
<dbReference type="Pfam" id="PF21068">
    <property type="entry name" value="ATPgraspMvdD"/>
    <property type="match status" value="1"/>
</dbReference>
<dbReference type="GO" id="GO:0018169">
    <property type="term" value="F:ribosomal S6-glutamic acid ligase activity"/>
    <property type="evidence" value="ECO:0007669"/>
    <property type="project" value="TreeGrafter"/>
</dbReference>
<feature type="domain" description="MvdD-like pre-ATP grasp" evidence="1">
    <location>
        <begin position="7"/>
        <end position="119"/>
    </location>
</feature>
<accession>A0A6M1RGM6</accession>
<evidence type="ECO:0000313" key="3">
    <source>
        <dbReference type="Proteomes" id="UP000473008"/>
    </source>
</evidence>
<dbReference type="Gene3D" id="3.30.470.20">
    <property type="entry name" value="ATP-grasp fold, B domain"/>
    <property type="match status" value="1"/>
</dbReference>
<evidence type="ECO:0000259" key="1">
    <source>
        <dbReference type="Pfam" id="PF21068"/>
    </source>
</evidence>
<comment type="caution">
    <text evidence="2">The sequence shown here is derived from an EMBL/GenBank/DDBJ whole genome shotgun (WGS) entry which is preliminary data.</text>
</comment>
<dbReference type="PANTHER" id="PTHR21621:SF0">
    <property type="entry name" value="BETA-CITRYLGLUTAMATE SYNTHASE B-RELATED"/>
    <property type="match status" value="1"/>
</dbReference>
<dbReference type="AlphaFoldDB" id="A0A6M1RGM6"/>
<gene>
    <name evidence="2" type="ORF">G5S52_03700</name>
</gene>
<dbReference type="InterPro" id="IPR048936">
    <property type="entry name" value="MvdD-like_ATPgrasp"/>
</dbReference>
<dbReference type="SUPFAM" id="SSF56059">
    <property type="entry name" value="Glutathione synthetase ATP-binding domain-like"/>
    <property type="match status" value="1"/>
</dbReference>
<organism evidence="2 3">
    <name type="scientific">Grimontia sedimenti</name>
    <dbReference type="NCBI Taxonomy" id="2711294"/>
    <lineage>
        <taxon>Bacteria</taxon>
        <taxon>Pseudomonadati</taxon>
        <taxon>Pseudomonadota</taxon>
        <taxon>Gammaproteobacteria</taxon>
        <taxon>Vibrionales</taxon>
        <taxon>Vibrionaceae</taxon>
        <taxon>Grimontia</taxon>
    </lineage>
</organism>
<dbReference type="EMBL" id="JAALDL010000002">
    <property type="protein sequence ID" value="NGN96789.1"/>
    <property type="molecule type" value="Genomic_DNA"/>
</dbReference>
<dbReference type="Proteomes" id="UP000473008">
    <property type="component" value="Unassembled WGS sequence"/>
</dbReference>
<keyword evidence="3" id="KW-1185">Reference proteome</keyword>
<dbReference type="RefSeq" id="WP_165011841.1">
    <property type="nucleotide sequence ID" value="NZ_JAALDL010000002.1"/>
</dbReference>
<dbReference type="GO" id="GO:0009432">
    <property type="term" value="P:SOS response"/>
    <property type="evidence" value="ECO:0007669"/>
    <property type="project" value="TreeGrafter"/>
</dbReference>
<name>A0A6M1RGM6_9GAMM</name>
<proteinExistence type="predicted"/>
<protein>
    <recommendedName>
        <fullName evidence="1">MvdD-like pre-ATP grasp domain-containing protein</fullName>
    </recommendedName>
</protein>
<dbReference type="GO" id="GO:0005737">
    <property type="term" value="C:cytoplasm"/>
    <property type="evidence" value="ECO:0007669"/>
    <property type="project" value="TreeGrafter"/>
</dbReference>
<sequence length="325" mass="37062">MKNKKIVLCVTHSDDSYPVDWVIEHLNSQGAIGLRINSDAYPHDFKMSGCLDKGNIEVHIETSIGDIEASRVSAIWHRKNRHCDLKDHVEEALLEQSIRESETIKVGLVHSVDAFWLDHPDIQFRAENKWRQLVMAKRAGLFVPPSLFSNDPERVTQFYFAQNRHVVAKMHTPFSVSMGRPEAFVYTSKITEAHLSQLDGLKYSPMIFQAEVRKDTEIRVAYVDGDCFAASIDVSEQSKAQLDWRKADPIRQWEQFSLPCDVKENISRFMGSMNLKFGAIDFILDTEGNYQFLEVNPAGEWGMLEKDTGMPISESIAKCLLRHSA</sequence>
<dbReference type="PANTHER" id="PTHR21621">
    <property type="entry name" value="RIBOSOMAL PROTEIN S6 MODIFICATION PROTEIN"/>
    <property type="match status" value="1"/>
</dbReference>